<evidence type="ECO:0000256" key="2">
    <source>
        <dbReference type="ARBA" id="ARBA00022679"/>
    </source>
</evidence>
<dbReference type="PROSITE" id="PS00584">
    <property type="entry name" value="PFKB_KINASES_2"/>
    <property type="match status" value="1"/>
</dbReference>
<dbReference type="GO" id="GO:0016301">
    <property type="term" value="F:kinase activity"/>
    <property type="evidence" value="ECO:0007669"/>
    <property type="project" value="UniProtKB-KW"/>
</dbReference>
<keyword evidence="2" id="KW-0808">Transferase</keyword>
<accession>A0A540WCD3</accession>
<dbReference type="RefSeq" id="WP_141637121.1">
    <property type="nucleotide sequence ID" value="NZ_VIGB01000003.1"/>
</dbReference>
<dbReference type="OrthoDB" id="7946249at2"/>
<protein>
    <submittedName>
        <fullName evidence="5">Sugar kinase</fullName>
    </submittedName>
</protein>
<keyword evidence="6" id="KW-1185">Reference proteome</keyword>
<dbReference type="PANTHER" id="PTHR43320:SF3">
    <property type="entry name" value="CARBOHYDRATE KINASE PFKB DOMAIN-CONTAINING PROTEIN"/>
    <property type="match status" value="1"/>
</dbReference>
<comment type="similarity">
    <text evidence="1">Belongs to the carbohydrate kinase PfkB family.</text>
</comment>
<dbReference type="AlphaFoldDB" id="A0A540WCD3"/>
<dbReference type="InterPro" id="IPR029056">
    <property type="entry name" value="Ribokinase-like"/>
</dbReference>
<reference evidence="5 6" key="1">
    <citation type="submission" date="2019-06" db="EMBL/GenBank/DDBJ databases">
        <title>Description of Kitasatospora acidophila sp. nov. isolated from pine grove soil, and reclassification of Streptomyces novaecaesareae to Kitasatospora novaeceasareae comb. nov.</title>
        <authorList>
            <person name="Kim M.J."/>
        </authorList>
    </citation>
    <scope>NUCLEOTIDE SEQUENCE [LARGE SCALE GENOMIC DNA]</scope>
    <source>
        <strain evidence="5 6">MMS16-CNU292</strain>
    </source>
</reference>
<dbReference type="EMBL" id="VIGB01000003">
    <property type="protein sequence ID" value="TQF06710.1"/>
    <property type="molecule type" value="Genomic_DNA"/>
</dbReference>
<comment type="caution">
    <text evidence="5">The sequence shown here is derived from an EMBL/GenBank/DDBJ whole genome shotgun (WGS) entry which is preliminary data.</text>
</comment>
<name>A0A540WCD3_9ACTN</name>
<evidence type="ECO:0000313" key="5">
    <source>
        <dbReference type="EMBL" id="TQF06710.1"/>
    </source>
</evidence>
<dbReference type="Proteomes" id="UP000319103">
    <property type="component" value="Unassembled WGS sequence"/>
</dbReference>
<dbReference type="Gene3D" id="3.40.1190.20">
    <property type="match status" value="1"/>
</dbReference>
<dbReference type="InterPro" id="IPR052700">
    <property type="entry name" value="Carb_kinase_PfkB-like"/>
</dbReference>
<proteinExistence type="inferred from homology"/>
<feature type="domain" description="Carbohydrate kinase PfkB" evidence="4">
    <location>
        <begin position="3"/>
        <end position="292"/>
    </location>
</feature>
<dbReference type="InterPro" id="IPR002173">
    <property type="entry name" value="Carboh/pur_kinase_PfkB_CS"/>
</dbReference>
<dbReference type="SUPFAM" id="SSF53613">
    <property type="entry name" value="Ribokinase-like"/>
    <property type="match status" value="1"/>
</dbReference>
<evidence type="ECO:0000259" key="4">
    <source>
        <dbReference type="Pfam" id="PF00294"/>
    </source>
</evidence>
<dbReference type="InterPro" id="IPR011611">
    <property type="entry name" value="PfkB_dom"/>
</dbReference>
<gene>
    <name evidence="5" type="ORF">E6W39_36630</name>
</gene>
<keyword evidence="3 5" id="KW-0418">Kinase</keyword>
<organism evidence="5 6">
    <name type="scientific">Kitasatospora acidiphila</name>
    <dbReference type="NCBI Taxonomy" id="2567942"/>
    <lineage>
        <taxon>Bacteria</taxon>
        <taxon>Bacillati</taxon>
        <taxon>Actinomycetota</taxon>
        <taxon>Actinomycetes</taxon>
        <taxon>Kitasatosporales</taxon>
        <taxon>Streptomycetaceae</taxon>
        <taxon>Kitasatospora</taxon>
    </lineage>
</organism>
<sequence>MSGLLVIGNVVTDVVARHRGPLAPNTDTPARIVLLPGGAAGNTAAWAARSGAREVRVLARVGADSADWHRAALAAAGVTAQLVVAAEQPTGVVIALVDETAERSMVTDVGAAAGLRLADWDPVLLAGVDFLHLSGYLLFPPAGRELARAAIADARAAGVPVSVDPASTGFLGALGVPVFRAAASGVDVLIPNLEEARLLSGEAEPEAAAIALSRWVGTAVVKLGAAGAIAARAGAVIARAPGVPTAAVDSTGAGDAFAGGYLAALLAGADQQRALAAGCAAGAQAVAVVGARPAVG</sequence>
<evidence type="ECO:0000313" key="6">
    <source>
        <dbReference type="Proteomes" id="UP000319103"/>
    </source>
</evidence>
<evidence type="ECO:0000256" key="3">
    <source>
        <dbReference type="ARBA" id="ARBA00022777"/>
    </source>
</evidence>
<evidence type="ECO:0000256" key="1">
    <source>
        <dbReference type="ARBA" id="ARBA00010688"/>
    </source>
</evidence>
<dbReference type="Pfam" id="PF00294">
    <property type="entry name" value="PfkB"/>
    <property type="match status" value="1"/>
</dbReference>
<dbReference type="PANTHER" id="PTHR43320">
    <property type="entry name" value="SUGAR KINASE"/>
    <property type="match status" value="1"/>
</dbReference>